<keyword evidence="3" id="KW-1185">Reference proteome</keyword>
<dbReference type="EMBL" id="CP031229">
    <property type="protein sequence ID" value="AXH96880.1"/>
    <property type="molecule type" value="Genomic_DNA"/>
</dbReference>
<dbReference type="Proteomes" id="UP000253790">
    <property type="component" value="Chromosome"/>
</dbReference>
<evidence type="ECO:0000256" key="1">
    <source>
        <dbReference type="SAM" id="MobiDB-lite"/>
    </source>
</evidence>
<organism evidence="2 3">
    <name type="scientific">Ornithinimicrobium avium</name>
    <dbReference type="NCBI Taxonomy" id="2283195"/>
    <lineage>
        <taxon>Bacteria</taxon>
        <taxon>Bacillati</taxon>
        <taxon>Actinomycetota</taxon>
        <taxon>Actinomycetes</taxon>
        <taxon>Micrococcales</taxon>
        <taxon>Ornithinimicrobiaceae</taxon>
        <taxon>Ornithinimicrobium</taxon>
    </lineage>
</organism>
<proteinExistence type="predicted"/>
<feature type="region of interest" description="Disordered" evidence="1">
    <location>
        <begin position="1"/>
        <end position="33"/>
    </location>
</feature>
<evidence type="ECO:0000313" key="3">
    <source>
        <dbReference type="Proteomes" id="UP000253790"/>
    </source>
</evidence>
<name>A0A345NPC2_9MICO</name>
<reference evidence="2 3" key="1">
    <citation type="submission" date="2018-07" db="EMBL/GenBank/DDBJ databases">
        <title>Complete genome sequencing of Ornithinimicrobium sp. AMA3305.</title>
        <authorList>
            <person name="Bae J.-W."/>
        </authorList>
    </citation>
    <scope>NUCLEOTIDE SEQUENCE [LARGE SCALE GENOMIC DNA]</scope>
    <source>
        <strain evidence="2 3">AMA3305</strain>
    </source>
</reference>
<evidence type="ECO:0008006" key="4">
    <source>
        <dbReference type="Google" id="ProtNLM"/>
    </source>
</evidence>
<evidence type="ECO:0000313" key="2">
    <source>
        <dbReference type="EMBL" id="AXH96880.1"/>
    </source>
</evidence>
<protein>
    <recommendedName>
        <fullName evidence="4">HPr-rel-A system PqqD family protein</fullName>
    </recommendedName>
</protein>
<gene>
    <name evidence="2" type="ORF">DV701_12815</name>
</gene>
<feature type="compositionally biased region" description="Basic and acidic residues" evidence="1">
    <location>
        <begin position="24"/>
        <end position="33"/>
    </location>
</feature>
<sequence>MSGAGDAKEQTSTWQRDPAWGVADRPEEGDHGGRVYVAPLDTGIIHVLAGPAAVVCRGALAGHDVDAIREVAARELDVERDDVDPAAVRELLDELVSMGLLRRG</sequence>
<dbReference type="RefSeq" id="WP_114928779.1">
    <property type="nucleotide sequence ID" value="NZ_CP031229.1"/>
</dbReference>
<dbReference type="KEGG" id="orn:DV701_12815"/>
<dbReference type="OrthoDB" id="9935935at2"/>
<accession>A0A345NPC2</accession>
<dbReference type="AlphaFoldDB" id="A0A345NPC2"/>